<sequence>MRFLRTLVAALAALLAFASPVSAEEARTILFVGNSFTQGATSAVMHYRPESVNDLNGEGVGGIPALFERFVEQAGQAWKVSHELRGGSTLGFHLTERRDKIDAPWDVVVMQQYSVLDPERPGDSGRTMADAPALAQMFTRANPAVDVYLMATWSRADQVYREDGHWHGRPVAAMALDLRRAMDVADAASPEIDGVIPVGEAWNRAIQRGVADPNPYDGRTFGQIDLWSHDQYHASIEGSYLEALVVFGYVTGIDPRTLGPDEQAARDLGMSARITQALQQVAAAQLGMV</sequence>
<evidence type="ECO:0000256" key="1">
    <source>
        <dbReference type="SAM" id="SignalP"/>
    </source>
</evidence>
<dbReference type="GO" id="GO:0016788">
    <property type="term" value="F:hydrolase activity, acting on ester bonds"/>
    <property type="evidence" value="ECO:0007669"/>
    <property type="project" value="UniProtKB-ARBA"/>
</dbReference>
<comment type="caution">
    <text evidence="2">The sequence shown here is derived from an EMBL/GenBank/DDBJ whole genome shotgun (WGS) entry which is preliminary data.</text>
</comment>
<dbReference type="OrthoDB" id="7443339at2"/>
<evidence type="ECO:0000313" key="3">
    <source>
        <dbReference type="Proteomes" id="UP000285092"/>
    </source>
</evidence>
<dbReference type="RefSeq" id="WP_119512117.1">
    <property type="nucleotide sequence ID" value="NZ_QXFK01000014.1"/>
</dbReference>
<keyword evidence="1" id="KW-0732">Signal</keyword>
<dbReference type="Gene3D" id="3.40.50.1110">
    <property type="entry name" value="SGNH hydrolase"/>
    <property type="match status" value="1"/>
</dbReference>
<proteinExistence type="predicted"/>
<evidence type="ECO:0000313" key="2">
    <source>
        <dbReference type="EMBL" id="RIV79285.1"/>
    </source>
</evidence>
<reference evidence="2 3" key="1">
    <citation type="submission" date="2018-08" db="EMBL/GenBank/DDBJ databases">
        <title>Altererythrobacter sp.Ery1 and Ery12, the genome sequencing of novel strains in genus Alterythrobacter.</title>
        <authorList>
            <person name="Cheng H."/>
            <person name="Wu Y.-H."/>
            <person name="Fang C."/>
            <person name="Xu X.-W."/>
        </authorList>
    </citation>
    <scope>NUCLEOTIDE SEQUENCE [LARGE SCALE GENOMIC DNA]</scope>
    <source>
        <strain evidence="2 3">Ery1</strain>
    </source>
</reference>
<feature type="signal peptide" evidence="1">
    <location>
        <begin position="1"/>
        <end position="23"/>
    </location>
</feature>
<accession>A0A418NJ19</accession>
<dbReference type="InterPro" id="IPR036514">
    <property type="entry name" value="SGNH_hydro_sf"/>
</dbReference>
<protein>
    <submittedName>
        <fullName evidence="2">PEP-CTERM sorting domain-containing protein</fullName>
    </submittedName>
</protein>
<gene>
    <name evidence="2" type="ORF">D2V04_04600</name>
</gene>
<keyword evidence="3" id="KW-1185">Reference proteome</keyword>
<organism evidence="2 3">
    <name type="scientific">Pelagerythrobacter aerophilus</name>
    <dbReference type="NCBI Taxonomy" id="2306995"/>
    <lineage>
        <taxon>Bacteria</taxon>
        <taxon>Pseudomonadati</taxon>
        <taxon>Pseudomonadota</taxon>
        <taxon>Alphaproteobacteria</taxon>
        <taxon>Sphingomonadales</taxon>
        <taxon>Erythrobacteraceae</taxon>
        <taxon>Pelagerythrobacter</taxon>
    </lineage>
</organism>
<dbReference type="EMBL" id="QXFK01000014">
    <property type="protein sequence ID" value="RIV79285.1"/>
    <property type="molecule type" value="Genomic_DNA"/>
</dbReference>
<dbReference type="AlphaFoldDB" id="A0A418NJ19"/>
<dbReference type="Proteomes" id="UP000285092">
    <property type="component" value="Unassembled WGS sequence"/>
</dbReference>
<name>A0A418NJ19_9SPHN</name>
<feature type="chain" id="PRO_5019121714" evidence="1">
    <location>
        <begin position="24"/>
        <end position="289"/>
    </location>
</feature>